<accession>A0ABU8EGQ0</accession>
<keyword evidence="2" id="KW-1185">Reference proteome</keyword>
<reference evidence="1 2" key="1">
    <citation type="submission" date="2023-12" db="EMBL/GenBank/DDBJ databases">
        <authorList>
            <person name="Easwaran N."/>
            <person name="Lazarus H.P.S."/>
        </authorList>
    </citation>
    <scope>NUCLEOTIDE SEQUENCE [LARGE SCALE GENOMIC DNA]</scope>
    <source>
        <strain evidence="1 2">VIT-2023</strain>
    </source>
</reference>
<evidence type="ECO:0000313" key="1">
    <source>
        <dbReference type="EMBL" id="MEI4462095.1"/>
    </source>
</evidence>
<sequence>MNEKEQKIATIVQMMKEGVSRTEITERYGYKSFSSIDMFMRREGYRLKNDRFVKEEERSEERLKTWEKTNLPKQVIQSLRSSNVRVDQVAKKYGFETMEALGKMMRQAGYVWSDKEQTYCPVALPSITQTNPVVAEADSSVKEGETLASDALVTNEAGRDLIQYLLQHVGPLRRLLEEKMQEEQIGQPVPRYSFGPLRQNKTVTLPRSMSELIPLLAKDMNMTQGEIVTIGLIEFITRYAPTYRASLPEKNRRQD</sequence>
<gene>
    <name evidence="1" type="ORF">SZL87_06575</name>
</gene>
<organism evidence="1 2">
    <name type="scientific">Exiguobacterium indicum</name>
    <dbReference type="NCBI Taxonomy" id="296995"/>
    <lineage>
        <taxon>Bacteria</taxon>
        <taxon>Bacillati</taxon>
        <taxon>Bacillota</taxon>
        <taxon>Bacilli</taxon>
        <taxon>Bacillales</taxon>
        <taxon>Bacillales Family XII. Incertae Sedis</taxon>
        <taxon>Exiguobacterium</taxon>
    </lineage>
</organism>
<dbReference type="Proteomes" id="UP001387110">
    <property type="component" value="Unassembled WGS sequence"/>
</dbReference>
<evidence type="ECO:0000313" key="2">
    <source>
        <dbReference type="Proteomes" id="UP001387110"/>
    </source>
</evidence>
<proteinExistence type="predicted"/>
<name>A0ABU8EGQ0_9BACL</name>
<comment type="caution">
    <text evidence="1">The sequence shown here is derived from an EMBL/GenBank/DDBJ whole genome shotgun (WGS) entry which is preliminary data.</text>
</comment>
<dbReference type="EMBL" id="JBAWKY010000001">
    <property type="protein sequence ID" value="MEI4462095.1"/>
    <property type="molecule type" value="Genomic_DNA"/>
</dbReference>
<dbReference type="RefSeq" id="WP_336449135.1">
    <property type="nucleotide sequence ID" value="NZ_JBAWKY010000001.1"/>
</dbReference>
<protein>
    <submittedName>
        <fullName evidence="1">Uncharacterized protein</fullName>
    </submittedName>
</protein>